<proteinExistence type="predicted"/>
<keyword evidence="2" id="KW-1185">Reference proteome</keyword>
<dbReference type="Gramene" id="OIT07458">
    <property type="protein sequence ID" value="OIT07458"/>
    <property type="gene ID" value="A4A49_16395"/>
</dbReference>
<organism evidence="1 2">
    <name type="scientific">Nicotiana attenuata</name>
    <name type="common">Coyote tobacco</name>
    <dbReference type="NCBI Taxonomy" id="49451"/>
    <lineage>
        <taxon>Eukaryota</taxon>
        <taxon>Viridiplantae</taxon>
        <taxon>Streptophyta</taxon>
        <taxon>Embryophyta</taxon>
        <taxon>Tracheophyta</taxon>
        <taxon>Spermatophyta</taxon>
        <taxon>Magnoliopsida</taxon>
        <taxon>eudicotyledons</taxon>
        <taxon>Gunneridae</taxon>
        <taxon>Pentapetalae</taxon>
        <taxon>asterids</taxon>
        <taxon>lamiids</taxon>
        <taxon>Solanales</taxon>
        <taxon>Solanaceae</taxon>
        <taxon>Nicotianoideae</taxon>
        <taxon>Nicotianeae</taxon>
        <taxon>Nicotiana</taxon>
    </lineage>
</organism>
<comment type="caution">
    <text evidence="1">The sequence shown here is derived from an EMBL/GenBank/DDBJ whole genome shotgun (WGS) entry which is preliminary data.</text>
</comment>
<gene>
    <name evidence="1" type="ORF">A4A49_16395</name>
</gene>
<dbReference type="AlphaFoldDB" id="A0A1J6IRU7"/>
<name>A0A1J6IRU7_NICAT</name>
<sequence length="153" mass="16533">MIGNFAQAYKGDTGPTVCIGGMRLESTPKVMDSKAYLGAMQMEHGGSKKSWADIVEEDGKLQSDGVLLDLDEAPSKGVKFASKAVTTEDNQIGSGSMYPMLEKLLDLVESWGDSGQEQGEASDGQRIEAIIASHPKYKRGKKKADQYPVTWEG</sequence>
<dbReference type="Proteomes" id="UP000187609">
    <property type="component" value="Unassembled WGS sequence"/>
</dbReference>
<evidence type="ECO:0000313" key="1">
    <source>
        <dbReference type="EMBL" id="OIT07458.1"/>
    </source>
</evidence>
<accession>A0A1J6IRU7</accession>
<reference evidence="1" key="1">
    <citation type="submission" date="2016-11" db="EMBL/GenBank/DDBJ databases">
        <title>The genome of Nicotiana attenuata.</title>
        <authorList>
            <person name="Xu S."/>
            <person name="Brockmoeller T."/>
            <person name="Gaquerel E."/>
            <person name="Navarro A."/>
            <person name="Kuhl H."/>
            <person name="Gase K."/>
            <person name="Ling Z."/>
            <person name="Zhou W."/>
            <person name="Kreitzer C."/>
            <person name="Stanke M."/>
            <person name="Tang H."/>
            <person name="Lyons E."/>
            <person name="Pandey P."/>
            <person name="Pandey S.P."/>
            <person name="Timmermann B."/>
            <person name="Baldwin I.T."/>
        </authorList>
    </citation>
    <scope>NUCLEOTIDE SEQUENCE [LARGE SCALE GENOMIC DNA]</scope>
    <source>
        <strain evidence="1">UT</strain>
    </source>
</reference>
<protein>
    <submittedName>
        <fullName evidence="1">Uncharacterized protein</fullName>
    </submittedName>
</protein>
<evidence type="ECO:0000313" key="2">
    <source>
        <dbReference type="Proteomes" id="UP000187609"/>
    </source>
</evidence>
<dbReference type="EMBL" id="MJEQ01037183">
    <property type="protein sequence ID" value="OIT07458.1"/>
    <property type="molecule type" value="Genomic_DNA"/>
</dbReference>